<reference evidence="12" key="1">
    <citation type="submission" date="2017-09" db="EMBL/GenBank/DDBJ databases">
        <title>Depth-based differentiation of microbial function through sediment-hosted aquifers and enrichment of novel symbionts in the deep terrestrial subsurface.</title>
        <authorList>
            <person name="Probst A.J."/>
            <person name="Ladd B."/>
            <person name="Jarett J.K."/>
            <person name="Geller-Mcgrath D.E."/>
            <person name="Sieber C.M.K."/>
            <person name="Emerson J.B."/>
            <person name="Anantharaman K."/>
            <person name="Thomas B.C."/>
            <person name="Malmstrom R."/>
            <person name="Stieglmeier M."/>
            <person name="Klingl A."/>
            <person name="Woyke T."/>
            <person name="Ryan C.M."/>
            <person name="Banfield J.F."/>
        </authorList>
    </citation>
    <scope>NUCLEOTIDE SEQUENCE [LARGE SCALE GENOMIC DNA]</scope>
</reference>
<comment type="function">
    <text evidence="7 10">This protein binds specifically to 23S rRNA; its binding is stimulated by other ribosomal proteins, e.g., L4, L17, and L20. It is important during the early stages of 50S assembly. It makes multiple contacts with different domains of the 23S rRNA in the assembled 50S subunit and ribosome.</text>
</comment>
<dbReference type="Pfam" id="PF00237">
    <property type="entry name" value="Ribosomal_L22"/>
    <property type="match status" value="1"/>
</dbReference>
<evidence type="ECO:0000256" key="1">
    <source>
        <dbReference type="ARBA" id="ARBA00009451"/>
    </source>
</evidence>
<evidence type="ECO:0000256" key="2">
    <source>
        <dbReference type="ARBA" id="ARBA00022730"/>
    </source>
</evidence>
<accession>A0A2H0UWU8</accession>
<keyword evidence="5 7" id="KW-0687">Ribonucleoprotein</keyword>
<protein>
    <recommendedName>
        <fullName evidence="6 7">Large ribosomal subunit protein uL22</fullName>
    </recommendedName>
</protein>
<evidence type="ECO:0000313" key="11">
    <source>
        <dbReference type="EMBL" id="PIR91308.1"/>
    </source>
</evidence>
<evidence type="ECO:0000256" key="6">
    <source>
        <dbReference type="ARBA" id="ARBA00035207"/>
    </source>
</evidence>
<dbReference type="InterPro" id="IPR036394">
    <property type="entry name" value="Ribosomal_uL22_sf"/>
</dbReference>
<evidence type="ECO:0000256" key="9">
    <source>
        <dbReference type="RuleBase" id="RU004006"/>
    </source>
</evidence>
<dbReference type="SUPFAM" id="SSF54843">
    <property type="entry name" value="Ribosomal protein L22"/>
    <property type="match status" value="1"/>
</dbReference>
<dbReference type="InterPro" id="IPR047867">
    <property type="entry name" value="Ribosomal_uL22_bac/org-type"/>
</dbReference>
<dbReference type="Gene3D" id="3.90.470.10">
    <property type="entry name" value="Ribosomal protein L22/L17"/>
    <property type="match status" value="1"/>
</dbReference>
<sequence length="168" mass="19756">MQVIAKLNYLRIAPRKMRLLVDLIRGKKVQEAMALLDFSPKKGSRPLKKVLEQAIANAENNFQLKKSSLYISKITIDEGPKLKRWRARARGRAARIEKKTSHISLVLNEIKEKREAKKVKRVRVEEKKKVKKVKEVEKAPKFKLEKRKILRPTKETKGFKRVFRRKAF</sequence>
<dbReference type="InterPro" id="IPR001063">
    <property type="entry name" value="Ribosomal_uL22"/>
</dbReference>
<dbReference type="HAMAP" id="MF_01331_B">
    <property type="entry name" value="Ribosomal_uL22_B"/>
    <property type="match status" value="1"/>
</dbReference>
<keyword evidence="4 7" id="KW-0689">Ribosomal protein</keyword>
<dbReference type="NCBIfam" id="TIGR01044">
    <property type="entry name" value="rplV_bact"/>
    <property type="match status" value="1"/>
</dbReference>
<keyword evidence="2 7" id="KW-0699">rRNA-binding</keyword>
<dbReference type="InterPro" id="IPR005727">
    <property type="entry name" value="Ribosomal_uL22_bac/chlpt-type"/>
</dbReference>
<dbReference type="GO" id="GO:0019843">
    <property type="term" value="F:rRNA binding"/>
    <property type="evidence" value="ECO:0007669"/>
    <property type="project" value="UniProtKB-UniRule"/>
</dbReference>
<comment type="subunit">
    <text evidence="7 9">Part of the 50S ribosomal subunit.</text>
</comment>
<evidence type="ECO:0000256" key="7">
    <source>
        <dbReference type="HAMAP-Rule" id="MF_01331"/>
    </source>
</evidence>
<dbReference type="Proteomes" id="UP000230882">
    <property type="component" value="Unassembled WGS sequence"/>
</dbReference>
<comment type="caution">
    <text evidence="11">The sequence shown here is derived from an EMBL/GenBank/DDBJ whole genome shotgun (WGS) entry which is preliminary data.</text>
</comment>
<dbReference type="GO" id="GO:0003735">
    <property type="term" value="F:structural constituent of ribosome"/>
    <property type="evidence" value="ECO:0007669"/>
    <property type="project" value="InterPro"/>
</dbReference>
<gene>
    <name evidence="7" type="primary">rplV</name>
    <name evidence="11" type="ORF">COU02_00655</name>
</gene>
<evidence type="ECO:0000256" key="4">
    <source>
        <dbReference type="ARBA" id="ARBA00022980"/>
    </source>
</evidence>
<keyword evidence="3 7" id="KW-0694">RNA-binding</keyword>
<comment type="function">
    <text evidence="7">The globular domain of the protein is located near the polypeptide exit tunnel on the outside of the subunit, while an extended beta-hairpin is found that lines the wall of the exit tunnel in the center of the 70S ribosome.</text>
</comment>
<dbReference type="InterPro" id="IPR018260">
    <property type="entry name" value="Ribosomal_uL22_CS"/>
</dbReference>
<dbReference type="EMBL" id="PFAU01000016">
    <property type="protein sequence ID" value="PIR91308.1"/>
    <property type="molecule type" value="Genomic_DNA"/>
</dbReference>
<evidence type="ECO:0000256" key="5">
    <source>
        <dbReference type="ARBA" id="ARBA00023274"/>
    </source>
</evidence>
<dbReference type="GO" id="GO:0006412">
    <property type="term" value="P:translation"/>
    <property type="evidence" value="ECO:0007669"/>
    <property type="project" value="UniProtKB-UniRule"/>
</dbReference>
<proteinExistence type="inferred from homology"/>
<dbReference type="PANTHER" id="PTHR13501:SF8">
    <property type="entry name" value="LARGE RIBOSOMAL SUBUNIT PROTEIN UL22M"/>
    <property type="match status" value="1"/>
</dbReference>
<organism evidence="11 12">
    <name type="scientific">bacterium (Candidatus Gribaldobacteria) CG10_big_fil_rev_8_21_14_0_10_37_46</name>
    <dbReference type="NCBI Taxonomy" id="2014276"/>
    <lineage>
        <taxon>Bacteria</taxon>
        <taxon>Candidatus Gribaldobacteria</taxon>
    </lineage>
</organism>
<name>A0A2H0UWU8_9BACT</name>
<comment type="similarity">
    <text evidence="1 7 8">Belongs to the universal ribosomal protein uL22 family.</text>
</comment>
<dbReference type="PANTHER" id="PTHR13501">
    <property type="entry name" value="CHLOROPLAST 50S RIBOSOMAL PROTEIN L22-RELATED"/>
    <property type="match status" value="1"/>
</dbReference>
<evidence type="ECO:0000256" key="3">
    <source>
        <dbReference type="ARBA" id="ARBA00022884"/>
    </source>
</evidence>
<evidence type="ECO:0000313" key="12">
    <source>
        <dbReference type="Proteomes" id="UP000230882"/>
    </source>
</evidence>
<evidence type="ECO:0000256" key="10">
    <source>
        <dbReference type="RuleBase" id="RU004008"/>
    </source>
</evidence>
<dbReference type="GO" id="GO:0022625">
    <property type="term" value="C:cytosolic large ribosomal subunit"/>
    <property type="evidence" value="ECO:0007669"/>
    <property type="project" value="TreeGrafter"/>
</dbReference>
<dbReference type="CDD" id="cd00336">
    <property type="entry name" value="Ribosomal_L22"/>
    <property type="match status" value="1"/>
</dbReference>
<dbReference type="AlphaFoldDB" id="A0A2H0UWU8"/>
<dbReference type="PROSITE" id="PS00464">
    <property type="entry name" value="RIBOSOMAL_L22"/>
    <property type="match status" value="1"/>
</dbReference>
<evidence type="ECO:0000256" key="8">
    <source>
        <dbReference type="RuleBase" id="RU004005"/>
    </source>
</evidence>